<gene>
    <name evidence="2" type="ORF">CWI80_07990</name>
</gene>
<evidence type="ECO:0000313" key="3">
    <source>
        <dbReference type="Proteomes" id="UP000287022"/>
    </source>
</evidence>
<dbReference type="InterPro" id="IPR021796">
    <property type="entry name" value="Tll0287-like_dom"/>
</dbReference>
<dbReference type="Pfam" id="PF11845">
    <property type="entry name" value="Tll0287-like"/>
    <property type="match status" value="1"/>
</dbReference>
<accession>A0A432Z3N6</accession>
<keyword evidence="3" id="KW-1185">Reference proteome</keyword>
<dbReference type="AlphaFoldDB" id="A0A432Z3N6"/>
<protein>
    <submittedName>
        <fullName evidence="2">DUF3365 domain-containing protein</fullName>
    </submittedName>
</protein>
<name>A0A432Z3N6_9GAMM</name>
<dbReference type="STRING" id="1122124.GCA_000423165_01551"/>
<dbReference type="EMBL" id="PIQE01000002">
    <property type="protein sequence ID" value="RUO72485.1"/>
    <property type="molecule type" value="Genomic_DNA"/>
</dbReference>
<reference evidence="3" key="1">
    <citation type="journal article" date="2018" name="Front. Microbiol.">
        <title>Genome-Based Analysis Reveals the Taxonomy and Diversity of the Family Idiomarinaceae.</title>
        <authorList>
            <person name="Liu Y."/>
            <person name="Lai Q."/>
            <person name="Shao Z."/>
        </authorList>
    </citation>
    <scope>NUCLEOTIDE SEQUENCE [LARGE SCALE GENOMIC DNA]</scope>
    <source>
        <strain evidence="3">c121</strain>
    </source>
</reference>
<evidence type="ECO:0000259" key="1">
    <source>
        <dbReference type="Pfam" id="PF11845"/>
    </source>
</evidence>
<proteinExistence type="predicted"/>
<comment type="caution">
    <text evidence="2">The sequence shown here is derived from an EMBL/GenBank/DDBJ whole genome shotgun (WGS) entry which is preliminary data.</text>
</comment>
<feature type="domain" description="Tll0287-like" evidence="1">
    <location>
        <begin position="49"/>
        <end position="200"/>
    </location>
</feature>
<organism evidence="2 3">
    <name type="scientific">Pseudidiomarina sediminum</name>
    <dbReference type="NCBI Taxonomy" id="431675"/>
    <lineage>
        <taxon>Bacteria</taxon>
        <taxon>Pseudomonadati</taxon>
        <taxon>Pseudomonadota</taxon>
        <taxon>Gammaproteobacteria</taxon>
        <taxon>Alteromonadales</taxon>
        <taxon>Idiomarinaceae</taxon>
        <taxon>Pseudidiomarina</taxon>
    </lineage>
</organism>
<sequence length="205" mass="22173">MFLIKAKEHQTMLFTTTRTLIAGILLSTTLPFVTLPAWAQDDSDTALKTQSRALAQDLQQQLSGKLKAAMQAQGPVHAIEVCHLEAPQIASRLSREQEVTVGRTALRVRNPNNQPTVAQAEVMKAMAAALADDASVVPEHVITQADGSQAYMRAIVMQPQCLACHGSSIAAPVQQAIQAKYPEDQATGFEVGDLRGAFLIEWLSK</sequence>
<evidence type="ECO:0000313" key="2">
    <source>
        <dbReference type="EMBL" id="RUO72485.1"/>
    </source>
</evidence>
<dbReference type="Proteomes" id="UP000287022">
    <property type="component" value="Unassembled WGS sequence"/>
</dbReference>